<dbReference type="InterPro" id="IPR001789">
    <property type="entry name" value="Sig_transdc_resp-reg_receiver"/>
</dbReference>
<dbReference type="PROSITE" id="PS51755">
    <property type="entry name" value="OMPR_PHOB"/>
    <property type="match status" value="1"/>
</dbReference>
<evidence type="ECO:0000313" key="10">
    <source>
        <dbReference type="EMBL" id="RIH86256.1"/>
    </source>
</evidence>
<feature type="domain" description="Response regulatory" evidence="8">
    <location>
        <begin position="2"/>
        <end position="116"/>
    </location>
</feature>
<dbReference type="InterPro" id="IPR036388">
    <property type="entry name" value="WH-like_DNA-bd_sf"/>
</dbReference>
<dbReference type="CDD" id="cd00383">
    <property type="entry name" value="trans_reg_C"/>
    <property type="match status" value="1"/>
</dbReference>
<keyword evidence="1 6" id="KW-0597">Phosphoprotein</keyword>
<keyword evidence="4 7" id="KW-0238">DNA-binding</keyword>
<dbReference type="SMART" id="SM00862">
    <property type="entry name" value="Trans_reg_C"/>
    <property type="match status" value="1"/>
</dbReference>
<dbReference type="Gene3D" id="3.40.50.2300">
    <property type="match status" value="1"/>
</dbReference>
<evidence type="ECO:0000256" key="5">
    <source>
        <dbReference type="ARBA" id="ARBA00023163"/>
    </source>
</evidence>
<feature type="modified residue" description="4-aspartylphosphate" evidence="6">
    <location>
        <position position="51"/>
    </location>
</feature>
<dbReference type="InterPro" id="IPR011006">
    <property type="entry name" value="CheY-like_superfamily"/>
</dbReference>
<keyword evidence="5" id="KW-0804">Transcription</keyword>
<dbReference type="Gene3D" id="1.10.10.10">
    <property type="entry name" value="Winged helix-like DNA-binding domain superfamily/Winged helix DNA-binding domain"/>
    <property type="match status" value="1"/>
</dbReference>
<evidence type="ECO:0000256" key="6">
    <source>
        <dbReference type="PROSITE-ProRule" id="PRU00169"/>
    </source>
</evidence>
<name>A0A399ERX7_9DEIN</name>
<evidence type="ECO:0000256" key="2">
    <source>
        <dbReference type="ARBA" id="ARBA00023012"/>
    </source>
</evidence>
<dbReference type="SUPFAM" id="SSF52172">
    <property type="entry name" value="CheY-like"/>
    <property type="match status" value="1"/>
</dbReference>
<sequence length="218" mass="24505">MRLLLVEDEPEVRHLLREALEEAGFALDEAAGVEEAQGLLLAFPYDLAILDLFLPDGDGLEVLRFARERGLSLPVLILTARDALESRLEGLGAGADDYVVKPFYPQEVVARARALLRRNRGLAENRLRTGRLELDLEGRLAFWKGKEVALTAREFALLEALVLKGEGFSSREELLEKVWNGEESVDPRTVDTYIKYLRRKLAPEAIESARGLGYRFRG</sequence>
<dbReference type="RefSeq" id="WP_119359962.1">
    <property type="nucleotide sequence ID" value="NZ_QWKZ01000034.1"/>
</dbReference>
<evidence type="ECO:0000259" key="9">
    <source>
        <dbReference type="PROSITE" id="PS51755"/>
    </source>
</evidence>
<evidence type="ECO:0000256" key="3">
    <source>
        <dbReference type="ARBA" id="ARBA00023015"/>
    </source>
</evidence>
<evidence type="ECO:0000313" key="11">
    <source>
        <dbReference type="Proteomes" id="UP000265800"/>
    </source>
</evidence>
<keyword evidence="11" id="KW-1185">Reference proteome</keyword>
<dbReference type="Proteomes" id="UP000265800">
    <property type="component" value="Unassembled WGS sequence"/>
</dbReference>
<evidence type="ECO:0000256" key="4">
    <source>
        <dbReference type="ARBA" id="ARBA00023125"/>
    </source>
</evidence>
<organism evidence="10 11">
    <name type="scientific">Meiothermus luteus</name>
    <dbReference type="NCBI Taxonomy" id="2026184"/>
    <lineage>
        <taxon>Bacteria</taxon>
        <taxon>Thermotogati</taxon>
        <taxon>Deinococcota</taxon>
        <taxon>Deinococci</taxon>
        <taxon>Thermales</taxon>
        <taxon>Thermaceae</taxon>
        <taxon>Meiothermus</taxon>
    </lineage>
</organism>
<reference evidence="10 11" key="1">
    <citation type="submission" date="2018-08" db="EMBL/GenBank/DDBJ databases">
        <title>Meiothermus luteus KCTC 52599 genome sequencing project.</title>
        <authorList>
            <person name="Da Costa M.S."/>
            <person name="Albuquerque L."/>
            <person name="Raposo P."/>
            <person name="Froufe H.J.C."/>
            <person name="Barroso C.S."/>
            <person name="Egas C."/>
        </authorList>
    </citation>
    <scope>NUCLEOTIDE SEQUENCE [LARGE SCALE GENOMIC DNA]</scope>
    <source>
        <strain evidence="10 11">KCTC 52599</strain>
    </source>
</reference>
<evidence type="ECO:0000259" key="8">
    <source>
        <dbReference type="PROSITE" id="PS50110"/>
    </source>
</evidence>
<dbReference type="GO" id="GO:0000976">
    <property type="term" value="F:transcription cis-regulatory region binding"/>
    <property type="evidence" value="ECO:0007669"/>
    <property type="project" value="TreeGrafter"/>
</dbReference>
<dbReference type="GO" id="GO:0006355">
    <property type="term" value="P:regulation of DNA-templated transcription"/>
    <property type="evidence" value="ECO:0007669"/>
    <property type="project" value="InterPro"/>
</dbReference>
<feature type="domain" description="OmpR/PhoB-type" evidence="9">
    <location>
        <begin position="124"/>
        <end position="218"/>
    </location>
</feature>
<evidence type="ECO:0000256" key="7">
    <source>
        <dbReference type="PROSITE-ProRule" id="PRU01091"/>
    </source>
</evidence>
<dbReference type="SMART" id="SM00448">
    <property type="entry name" value="REC"/>
    <property type="match status" value="1"/>
</dbReference>
<dbReference type="PANTHER" id="PTHR48111">
    <property type="entry name" value="REGULATOR OF RPOS"/>
    <property type="match status" value="1"/>
</dbReference>
<dbReference type="PROSITE" id="PS50110">
    <property type="entry name" value="RESPONSE_REGULATORY"/>
    <property type="match status" value="1"/>
</dbReference>
<dbReference type="AlphaFoldDB" id="A0A399ERX7"/>
<dbReference type="GO" id="GO:0000156">
    <property type="term" value="F:phosphorelay response regulator activity"/>
    <property type="evidence" value="ECO:0007669"/>
    <property type="project" value="TreeGrafter"/>
</dbReference>
<dbReference type="Gene3D" id="6.10.250.690">
    <property type="match status" value="1"/>
</dbReference>
<dbReference type="GO" id="GO:0005829">
    <property type="term" value="C:cytosol"/>
    <property type="evidence" value="ECO:0007669"/>
    <property type="project" value="TreeGrafter"/>
</dbReference>
<dbReference type="OrthoDB" id="25887at2"/>
<evidence type="ECO:0000256" key="1">
    <source>
        <dbReference type="ARBA" id="ARBA00022553"/>
    </source>
</evidence>
<dbReference type="EMBL" id="QWKZ01000034">
    <property type="protein sequence ID" value="RIH86256.1"/>
    <property type="molecule type" value="Genomic_DNA"/>
</dbReference>
<feature type="DNA-binding region" description="OmpR/PhoB-type" evidence="7">
    <location>
        <begin position="124"/>
        <end position="218"/>
    </location>
</feature>
<dbReference type="Pfam" id="PF00072">
    <property type="entry name" value="Response_reg"/>
    <property type="match status" value="1"/>
</dbReference>
<keyword evidence="3" id="KW-0805">Transcription regulation</keyword>
<dbReference type="GO" id="GO:0032993">
    <property type="term" value="C:protein-DNA complex"/>
    <property type="evidence" value="ECO:0007669"/>
    <property type="project" value="TreeGrafter"/>
</dbReference>
<dbReference type="PANTHER" id="PTHR48111:SF1">
    <property type="entry name" value="TWO-COMPONENT RESPONSE REGULATOR ORR33"/>
    <property type="match status" value="1"/>
</dbReference>
<dbReference type="InterPro" id="IPR039420">
    <property type="entry name" value="WalR-like"/>
</dbReference>
<dbReference type="Pfam" id="PF00486">
    <property type="entry name" value="Trans_reg_C"/>
    <property type="match status" value="1"/>
</dbReference>
<proteinExistence type="predicted"/>
<keyword evidence="2" id="KW-0902">Two-component regulatory system</keyword>
<accession>A0A399ERX7</accession>
<comment type="caution">
    <text evidence="10">The sequence shown here is derived from an EMBL/GenBank/DDBJ whole genome shotgun (WGS) entry which is preliminary data.</text>
</comment>
<dbReference type="InterPro" id="IPR001867">
    <property type="entry name" value="OmpR/PhoB-type_DNA-bd"/>
</dbReference>
<protein>
    <submittedName>
        <fullName evidence="10">Transcriptional regulatory protein QseB</fullName>
    </submittedName>
</protein>
<gene>
    <name evidence="10" type="primary">qseB</name>
    <name evidence="10" type="ORF">Mlute_01312</name>
</gene>